<dbReference type="EMBL" id="VICG01000005">
    <property type="protein sequence ID" value="KAA8572214.1"/>
    <property type="molecule type" value="Genomic_DNA"/>
</dbReference>
<dbReference type="AlphaFoldDB" id="A0A5M9JRT6"/>
<comment type="caution">
    <text evidence="2">The sequence shown here is derived from an EMBL/GenBank/DDBJ whole genome shotgun (WGS) entry which is preliminary data.</text>
</comment>
<keyword evidence="3" id="KW-1185">Reference proteome</keyword>
<dbReference type="Proteomes" id="UP000322873">
    <property type="component" value="Unassembled WGS sequence"/>
</dbReference>
<organism evidence="2 3">
    <name type="scientific">Monilinia fructicola</name>
    <name type="common">Brown rot fungus</name>
    <name type="synonym">Ciboria fructicola</name>
    <dbReference type="NCBI Taxonomy" id="38448"/>
    <lineage>
        <taxon>Eukaryota</taxon>
        <taxon>Fungi</taxon>
        <taxon>Dikarya</taxon>
        <taxon>Ascomycota</taxon>
        <taxon>Pezizomycotina</taxon>
        <taxon>Leotiomycetes</taxon>
        <taxon>Helotiales</taxon>
        <taxon>Sclerotiniaceae</taxon>
        <taxon>Monilinia</taxon>
    </lineage>
</organism>
<protein>
    <submittedName>
        <fullName evidence="2">Uncharacterized protein</fullName>
    </submittedName>
</protein>
<sequence>MRPAPMRGYSDIMNTSDNPSVELHGNGQRVTLPHEEVGAHTLWKQNSSTRTPIWHLRVTVLKDGDIRGDCPNRIFSFKTLEDVTRAINQIEAAFGNTFELKKCGIDSPDAMGGRVNDGRSENITIQFDSDVAKEPWNEFLVCDGDTAIRERYDCRNSELRGNFTRSAWESTNECQCARKNGRRGCGSWIIYRFEFRIRLEFLEDV</sequence>
<evidence type="ECO:0000313" key="2">
    <source>
        <dbReference type="EMBL" id="KAA8572214.1"/>
    </source>
</evidence>
<evidence type="ECO:0000313" key="3">
    <source>
        <dbReference type="Proteomes" id="UP000322873"/>
    </source>
</evidence>
<feature type="region of interest" description="Disordered" evidence="1">
    <location>
        <begin position="1"/>
        <end position="20"/>
    </location>
</feature>
<proteinExistence type="predicted"/>
<reference evidence="2 3" key="1">
    <citation type="submission" date="2019-06" db="EMBL/GenBank/DDBJ databases">
        <title>Genome Sequence of the Brown Rot Fungal Pathogen Monilinia fructicola.</title>
        <authorList>
            <person name="De Miccolis Angelini R.M."/>
            <person name="Landi L."/>
            <person name="Abate D."/>
            <person name="Pollastro S."/>
            <person name="Romanazzi G."/>
            <person name="Faretra F."/>
        </authorList>
    </citation>
    <scope>NUCLEOTIDE SEQUENCE [LARGE SCALE GENOMIC DNA]</scope>
    <source>
        <strain evidence="2 3">Mfrc123</strain>
    </source>
</reference>
<evidence type="ECO:0000256" key="1">
    <source>
        <dbReference type="SAM" id="MobiDB-lite"/>
    </source>
</evidence>
<accession>A0A5M9JRT6</accession>
<gene>
    <name evidence="2" type="ORF">EYC84_002121</name>
</gene>
<name>A0A5M9JRT6_MONFR</name>
<dbReference type="VEuPathDB" id="FungiDB:MFRU_060g00110"/>